<evidence type="ECO:0000313" key="5">
    <source>
        <dbReference type="EMBL" id="CEJ93005.1"/>
    </source>
</evidence>
<dbReference type="SUPFAM" id="SSF56176">
    <property type="entry name" value="FAD-binding/transporter-associated domain-like"/>
    <property type="match status" value="1"/>
</dbReference>
<dbReference type="InterPro" id="IPR036318">
    <property type="entry name" value="FAD-bd_PCMH-like_sf"/>
</dbReference>
<proteinExistence type="inferred from homology"/>
<feature type="chain" id="PRO_5001979973" description="FAD-binding PCMH-type domain-containing protein" evidence="3">
    <location>
        <begin position="20"/>
        <end position="570"/>
    </location>
</feature>
<dbReference type="PANTHER" id="PTHR13878:SF91">
    <property type="entry name" value="FAD BINDING DOMAIN PROTEIN (AFU_ORTHOLOGUE AFUA_6G12070)-RELATED"/>
    <property type="match status" value="1"/>
</dbReference>
<evidence type="ECO:0000256" key="2">
    <source>
        <dbReference type="ARBA" id="ARBA00023002"/>
    </source>
</evidence>
<dbReference type="Proteomes" id="UP000039046">
    <property type="component" value="Unassembled WGS sequence"/>
</dbReference>
<dbReference type="Pfam" id="PF01565">
    <property type="entry name" value="FAD_binding_4"/>
    <property type="match status" value="1"/>
</dbReference>
<gene>
    <name evidence="5" type="ORF">VHEMI08625</name>
</gene>
<feature type="domain" description="FAD-binding PCMH-type" evidence="4">
    <location>
        <begin position="120"/>
        <end position="304"/>
    </location>
</feature>
<keyword evidence="3" id="KW-0732">Signal</keyword>
<protein>
    <recommendedName>
        <fullName evidence="4">FAD-binding PCMH-type domain-containing protein</fullName>
    </recommendedName>
</protein>
<dbReference type="GO" id="GO:0016491">
    <property type="term" value="F:oxidoreductase activity"/>
    <property type="evidence" value="ECO:0007669"/>
    <property type="project" value="UniProtKB-KW"/>
</dbReference>
<dbReference type="InterPro" id="IPR016169">
    <property type="entry name" value="FAD-bd_PCMH_sub2"/>
</dbReference>
<dbReference type="AlphaFoldDB" id="A0A0A1TNI7"/>
<dbReference type="Pfam" id="PF08031">
    <property type="entry name" value="BBE"/>
    <property type="match status" value="1"/>
</dbReference>
<dbReference type="HOGENOM" id="CLU_018354_4_4_1"/>
<evidence type="ECO:0000256" key="3">
    <source>
        <dbReference type="SAM" id="SignalP"/>
    </source>
</evidence>
<evidence type="ECO:0000259" key="4">
    <source>
        <dbReference type="PROSITE" id="PS51387"/>
    </source>
</evidence>
<evidence type="ECO:0000256" key="1">
    <source>
        <dbReference type="ARBA" id="ARBA00005466"/>
    </source>
</evidence>
<dbReference type="GO" id="GO:0071949">
    <property type="term" value="F:FAD binding"/>
    <property type="evidence" value="ECO:0007669"/>
    <property type="project" value="InterPro"/>
</dbReference>
<dbReference type="PROSITE" id="PS51387">
    <property type="entry name" value="FAD_PCMH"/>
    <property type="match status" value="1"/>
</dbReference>
<dbReference type="EMBL" id="CDHN01000005">
    <property type="protein sequence ID" value="CEJ93005.1"/>
    <property type="molecule type" value="Genomic_DNA"/>
</dbReference>
<dbReference type="InterPro" id="IPR050432">
    <property type="entry name" value="FAD-linked_Oxidoreductases_BP"/>
</dbReference>
<dbReference type="STRING" id="1531966.A0A0A1TNI7"/>
<dbReference type="Gene3D" id="3.30.465.10">
    <property type="match status" value="2"/>
</dbReference>
<dbReference type="InterPro" id="IPR006094">
    <property type="entry name" value="Oxid_FAD_bind_N"/>
</dbReference>
<dbReference type="OrthoDB" id="9983560at2759"/>
<reference evidence="5 6" key="1">
    <citation type="journal article" date="2015" name="Genome Announc.">
        <title>Draft Genome Sequence and Gene Annotation of the Entomopathogenic Fungus Verticillium hemipterigenum.</title>
        <authorList>
            <person name="Horn F."/>
            <person name="Habel A."/>
            <person name="Scharf D.H."/>
            <person name="Dworschak J."/>
            <person name="Brakhage A.A."/>
            <person name="Guthke R."/>
            <person name="Hertweck C."/>
            <person name="Linde J."/>
        </authorList>
    </citation>
    <scope>NUCLEOTIDE SEQUENCE [LARGE SCALE GENOMIC DNA]</scope>
</reference>
<sequence>MHLLTLATTLSMTASCCAAQCPDTIDKLNKTLHGRIQRNEPFALPCFSSFEGQPIARDENACAERQANYQDPLYRHQFPGAYMYDWVPINLSDSTATDQCLLDPSNLNNSQAWQGRDCKLGNLPSYYLDVQSEQDVSLVFQHAQKHKLPLSIKNSGHTMEGDSSSPSSLVLWTQHLKKMEHHDSFVLDGCDSNEPVQRAITTGAGVSCGEVYKFAEQNSAMIVCGYSPSVGISGGWVQNGGHSIVSNVYGLGVDRVLQFKVVTPDGKTYIANKCQNTDLFWALRGGGGGTFGVVMESTHQVEPAAPISVAAIHVPSTNEAVGKFMDKLVDTAVPLAKAGWGGHIYGNMIIYVNPLFTSQQDARASIKDIEDFALANGGSSNITVSPTFYSFFQDYVLSTSYSVGKLTMIGTQLTPVKLFSDESAKADLKSFFYSEIAKGNYPYIPVDSPYIFQRKDADATSTNPAWYSTLWEVGISASFAWNGTFEERKAAVDGFKQGTKQLQKVTLGGAAYKNEADPLTPNWREVWYGVHYDRLVSIKEKYDPNKLLKCWGCIGWTDEDARESSLRAFI</sequence>
<accession>A0A0A1TNI7</accession>
<dbReference type="InterPro" id="IPR016166">
    <property type="entry name" value="FAD-bd_PCMH"/>
</dbReference>
<dbReference type="PANTHER" id="PTHR13878">
    <property type="entry name" value="GULONOLACTONE OXIDASE"/>
    <property type="match status" value="1"/>
</dbReference>
<evidence type="ECO:0000313" key="6">
    <source>
        <dbReference type="Proteomes" id="UP000039046"/>
    </source>
</evidence>
<feature type="signal peptide" evidence="3">
    <location>
        <begin position="1"/>
        <end position="19"/>
    </location>
</feature>
<keyword evidence="2" id="KW-0560">Oxidoreductase</keyword>
<comment type="similarity">
    <text evidence="1">Belongs to the oxygen-dependent FAD-linked oxidoreductase family.</text>
</comment>
<dbReference type="InterPro" id="IPR012951">
    <property type="entry name" value="BBE"/>
</dbReference>
<keyword evidence="6" id="KW-1185">Reference proteome</keyword>
<name>A0A0A1TNI7_9HYPO</name>
<organism evidence="5 6">
    <name type="scientific">[Torrubiella] hemipterigena</name>
    <dbReference type="NCBI Taxonomy" id="1531966"/>
    <lineage>
        <taxon>Eukaryota</taxon>
        <taxon>Fungi</taxon>
        <taxon>Dikarya</taxon>
        <taxon>Ascomycota</taxon>
        <taxon>Pezizomycotina</taxon>
        <taxon>Sordariomycetes</taxon>
        <taxon>Hypocreomycetidae</taxon>
        <taxon>Hypocreales</taxon>
        <taxon>Clavicipitaceae</taxon>
        <taxon>Clavicipitaceae incertae sedis</taxon>
        <taxon>'Torrubiella' clade</taxon>
    </lineage>
</organism>